<sequence>MLGVGAAKEDGRSMILTGLAGAVAGACSMAVGEFVSVSTQRDIEKVIVSHSSSKNGREDAPAIMINIPAGLANIEQETKVGESNRRVSTSQPMEKASPSIIVEAVLTPGRFPVKEDDTEEVVMTNPYKAAAASALSFLCGSSVPMVPAIAVTQNGIRMIAIAVITTMALALFGGVGAYLGGSPIRMSAVRVMAGGWIAMGITYGLLKPFDNDDKESKL</sequence>
<comment type="similarity">
    <text evidence="2 9">Belongs to the CCC1 family.</text>
</comment>
<evidence type="ECO:0000313" key="11">
    <source>
        <dbReference type="Proteomes" id="UP000027138"/>
    </source>
</evidence>
<dbReference type="InterPro" id="IPR008217">
    <property type="entry name" value="Ccc1_fam"/>
</dbReference>
<dbReference type="EMBL" id="KK915030">
    <property type="protein sequence ID" value="KDP24912.1"/>
    <property type="molecule type" value="Genomic_DNA"/>
</dbReference>
<proteinExistence type="inferred from homology"/>
<reference evidence="10 11" key="1">
    <citation type="journal article" date="2014" name="PLoS ONE">
        <title>Global Analysis of Gene Expression Profiles in Physic Nut (Jatropha curcas L.) Seedlings Exposed to Salt Stress.</title>
        <authorList>
            <person name="Zhang L."/>
            <person name="Zhang C."/>
            <person name="Wu P."/>
            <person name="Chen Y."/>
            <person name="Li M."/>
            <person name="Jiang H."/>
            <person name="Wu G."/>
        </authorList>
    </citation>
    <scope>NUCLEOTIDE SEQUENCE [LARGE SCALE GENOMIC DNA]</scope>
    <source>
        <strain evidence="11">cv. GZQX0401</strain>
        <tissue evidence="10">Young leaves</tissue>
    </source>
</reference>
<evidence type="ECO:0000313" key="10">
    <source>
        <dbReference type="EMBL" id="KDP24912.1"/>
    </source>
</evidence>
<feature type="transmembrane region" description="Helical" evidence="9">
    <location>
        <begin position="129"/>
        <end position="150"/>
    </location>
</feature>
<dbReference type="STRING" id="180498.A0A067JLZ8"/>
<comment type="subcellular location">
    <subcellularLocation>
        <location evidence="1 9">Vacuole membrane</location>
        <topology evidence="1 9">Multi-pass membrane protein</topology>
    </subcellularLocation>
</comment>
<keyword evidence="9" id="KW-0813">Transport</keyword>
<accession>A0A067JLZ8</accession>
<keyword evidence="6 9" id="KW-1133">Transmembrane helix</keyword>
<dbReference type="Proteomes" id="UP000027138">
    <property type="component" value="Unassembled WGS sequence"/>
</dbReference>
<dbReference type="AlphaFoldDB" id="A0A067JLZ8"/>
<comment type="caution">
    <text evidence="9">Lacks conserved residue(s) required for the propagation of feature annotation.</text>
</comment>
<comment type="catalytic activity">
    <reaction evidence="8">
        <text>Fe(2+)(in) = Fe(2+)(out)</text>
        <dbReference type="Rhea" id="RHEA:28486"/>
        <dbReference type="ChEBI" id="CHEBI:29033"/>
    </reaction>
    <physiologicalReaction direction="left-to-right" evidence="8">
        <dbReference type="Rhea" id="RHEA:28487"/>
    </physiologicalReaction>
</comment>
<keyword evidence="9" id="KW-0406">Ion transport</keyword>
<gene>
    <name evidence="10" type="ORF">JCGZ_24290</name>
</gene>
<evidence type="ECO:0000256" key="9">
    <source>
        <dbReference type="RuleBase" id="RU369115"/>
    </source>
</evidence>
<keyword evidence="7 9" id="KW-0472">Membrane</keyword>
<dbReference type="GO" id="GO:0030026">
    <property type="term" value="P:intracellular manganese ion homeostasis"/>
    <property type="evidence" value="ECO:0007669"/>
    <property type="project" value="InterPro"/>
</dbReference>
<name>A0A067JLZ8_JATCU</name>
<dbReference type="GO" id="GO:0005774">
    <property type="term" value="C:vacuolar membrane"/>
    <property type="evidence" value="ECO:0007669"/>
    <property type="project" value="UniProtKB-SubCell"/>
</dbReference>
<evidence type="ECO:0000256" key="2">
    <source>
        <dbReference type="ARBA" id="ARBA00007049"/>
    </source>
</evidence>
<dbReference type="GO" id="GO:0140315">
    <property type="term" value="F:iron ion sequestering activity"/>
    <property type="evidence" value="ECO:0007669"/>
    <property type="project" value="UniProtKB-UniRule"/>
</dbReference>
<dbReference type="GO" id="GO:0005384">
    <property type="term" value="F:manganese ion transmembrane transporter activity"/>
    <property type="evidence" value="ECO:0007669"/>
    <property type="project" value="InterPro"/>
</dbReference>
<evidence type="ECO:0000256" key="3">
    <source>
        <dbReference type="ARBA" id="ARBA00022496"/>
    </source>
</evidence>
<evidence type="ECO:0000256" key="5">
    <source>
        <dbReference type="ARBA" id="ARBA00022692"/>
    </source>
</evidence>
<keyword evidence="4 9" id="KW-0926">Vacuole</keyword>
<evidence type="ECO:0000256" key="8">
    <source>
        <dbReference type="ARBA" id="ARBA00044464"/>
    </source>
</evidence>
<keyword evidence="3" id="KW-0410">Iron transport</keyword>
<dbReference type="GO" id="GO:0005381">
    <property type="term" value="F:iron ion transmembrane transporter activity"/>
    <property type="evidence" value="ECO:0007669"/>
    <property type="project" value="UniProtKB-UniRule"/>
</dbReference>
<evidence type="ECO:0000256" key="1">
    <source>
        <dbReference type="ARBA" id="ARBA00004128"/>
    </source>
</evidence>
<organism evidence="10 11">
    <name type="scientific">Jatropha curcas</name>
    <name type="common">Barbados nut</name>
    <dbReference type="NCBI Taxonomy" id="180498"/>
    <lineage>
        <taxon>Eukaryota</taxon>
        <taxon>Viridiplantae</taxon>
        <taxon>Streptophyta</taxon>
        <taxon>Embryophyta</taxon>
        <taxon>Tracheophyta</taxon>
        <taxon>Spermatophyta</taxon>
        <taxon>Magnoliopsida</taxon>
        <taxon>eudicotyledons</taxon>
        <taxon>Gunneridae</taxon>
        <taxon>Pentapetalae</taxon>
        <taxon>rosids</taxon>
        <taxon>fabids</taxon>
        <taxon>Malpighiales</taxon>
        <taxon>Euphorbiaceae</taxon>
        <taxon>Crotonoideae</taxon>
        <taxon>Jatropheae</taxon>
        <taxon>Jatropha</taxon>
    </lineage>
</organism>
<evidence type="ECO:0000256" key="6">
    <source>
        <dbReference type="ARBA" id="ARBA00022989"/>
    </source>
</evidence>
<evidence type="ECO:0000256" key="7">
    <source>
        <dbReference type="ARBA" id="ARBA00023136"/>
    </source>
</evidence>
<comment type="function">
    <text evidence="9">Vacuolar Fe(2+) uptake transporter.</text>
</comment>
<protein>
    <recommendedName>
        <fullName evidence="9">Vacuolar iron transporter</fullName>
    </recommendedName>
</protein>
<keyword evidence="11" id="KW-1185">Reference proteome</keyword>
<dbReference type="Pfam" id="PF01988">
    <property type="entry name" value="VIT1"/>
    <property type="match status" value="1"/>
</dbReference>
<keyword evidence="3" id="KW-0408">Iron</keyword>
<dbReference type="OrthoDB" id="73465at2759"/>
<evidence type="ECO:0000256" key="4">
    <source>
        <dbReference type="ARBA" id="ARBA00022554"/>
    </source>
</evidence>
<feature type="transmembrane region" description="Helical" evidence="9">
    <location>
        <begin position="187"/>
        <end position="206"/>
    </location>
</feature>
<dbReference type="PANTHER" id="PTHR31851">
    <property type="entry name" value="FE(2+)/MN(2+) TRANSPORTER PCL1"/>
    <property type="match status" value="1"/>
</dbReference>
<feature type="transmembrane region" description="Helical" evidence="9">
    <location>
        <begin position="15"/>
        <end position="35"/>
    </location>
</feature>
<keyword evidence="5 9" id="KW-0812">Transmembrane</keyword>
<feature type="transmembrane region" description="Helical" evidence="9">
    <location>
        <begin position="156"/>
        <end position="180"/>
    </location>
</feature>